<dbReference type="EC" id="2.3.1.15" evidence="3"/>
<evidence type="ECO:0000256" key="3">
    <source>
        <dbReference type="ARBA" id="ARBA00013113"/>
    </source>
</evidence>
<sequence length="488" mass="54924">MFQRVDLPLWLLILILLFAAVAFLSHFLFPSVRWFLRRRMERAVEELNKRLERPIRPFNLMRRHDQVIRLAYDPQVMQAVADYARDQGIPLSVAHEKARLYAREIVPGFSTATYFGFAIRVARGLSRLFYKVHLNRGTVRTLRDIHPDSAVVFVMNHRSNMDYVLVTWLAARRSTLSYAVGEWARVWPLKALIRAMGAYFIRRRYSTDLYRAVLARYVQMSVQEGVTQAMFPEGGLSLTGAVGGARKGLLTYIVRDFDPSKEKDVVFVPVALNYDRVLEDEVLVKAGETGDRRFRLRIFEALGWLIWILWQKLLRRTSTYGHAAVSFGEPLSLRAYLDERPENGTDTLADELMARIRGAVPLLPVPLAAASLVRLGVTGGAGVSRADLAAQMRELVEEAAALGAQMHLVNGAIEPSVDFATEAMARHGLIRRDGDGLRLRPGEEATLGYYAASVLQRLEEKALPGVPEGVSEPGAPRREWVIPEVTGT</sequence>
<feature type="transmembrane region" description="Helical" evidence="6">
    <location>
        <begin position="7"/>
        <end position="29"/>
    </location>
</feature>
<comment type="caution">
    <text evidence="8">The sequence shown here is derived from an EMBL/GenBank/DDBJ whole genome shotgun (WGS) entry which is preliminary data.</text>
</comment>
<dbReference type="AlphaFoldDB" id="A0A2U2C635"/>
<evidence type="ECO:0000256" key="6">
    <source>
        <dbReference type="SAM" id="Phobius"/>
    </source>
</evidence>
<comment type="pathway">
    <text evidence="2">Phospholipid metabolism; CDP-diacylglycerol biosynthesis; CDP-diacylglycerol from sn-glycerol 3-phosphate: step 1/3.</text>
</comment>
<accession>A0A2U2C635</accession>
<name>A0A2U2C635_9RHOB</name>
<dbReference type="Pfam" id="PF01553">
    <property type="entry name" value="Acyltransferase"/>
    <property type="match status" value="1"/>
</dbReference>
<gene>
    <name evidence="8" type="ORF">C4N9_16810</name>
</gene>
<keyword evidence="6" id="KW-0472">Membrane</keyword>
<evidence type="ECO:0000256" key="5">
    <source>
        <dbReference type="ARBA" id="ARBA00048427"/>
    </source>
</evidence>
<protein>
    <recommendedName>
        <fullName evidence="4">Glycerol-3-phosphate acyltransferase</fullName>
        <ecNumber evidence="3">2.3.1.15</ecNumber>
    </recommendedName>
</protein>
<dbReference type="GO" id="GO:0004366">
    <property type="term" value="F:glycerol-3-phosphate O-acyltransferase activity"/>
    <property type="evidence" value="ECO:0007669"/>
    <property type="project" value="UniProtKB-EC"/>
</dbReference>
<evidence type="ECO:0000256" key="2">
    <source>
        <dbReference type="ARBA" id="ARBA00004765"/>
    </source>
</evidence>
<dbReference type="GO" id="GO:0016024">
    <property type="term" value="P:CDP-diacylglycerol biosynthetic process"/>
    <property type="evidence" value="ECO:0007669"/>
    <property type="project" value="UniProtKB-UniPathway"/>
</dbReference>
<keyword evidence="9" id="KW-1185">Reference proteome</keyword>
<dbReference type="SUPFAM" id="SSF69593">
    <property type="entry name" value="Glycerol-3-phosphate (1)-acyltransferase"/>
    <property type="match status" value="1"/>
</dbReference>
<dbReference type="OrthoDB" id="335193at2"/>
<organism evidence="8 9">
    <name type="scientific">Pararhodobacter marinus</name>
    <dbReference type="NCBI Taxonomy" id="2184063"/>
    <lineage>
        <taxon>Bacteria</taxon>
        <taxon>Pseudomonadati</taxon>
        <taxon>Pseudomonadota</taxon>
        <taxon>Alphaproteobacteria</taxon>
        <taxon>Rhodobacterales</taxon>
        <taxon>Paracoccaceae</taxon>
        <taxon>Pararhodobacter</taxon>
    </lineage>
</organism>
<dbReference type="GeneID" id="94366557"/>
<dbReference type="UniPathway" id="UPA00557">
    <property type="reaction ID" value="UER00612"/>
</dbReference>
<dbReference type="SMART" id="SM00563">
    <property type="entry name" value="PlsC"/>
    <property type="match status" value="1"/>
</dbReference>
<keyword evidence="6" id="KW-0812">Transmembrane</keyword>
<proteinExistence type="predicted"/>
<dbReference type="Pfam" id="PF19277">
    <property type="entry name" value="GPAT_C"/>
    <property type="match status" value="1"/>
</dbReference>
<dbReference type="InterPro" id="IPR002123">
    <property type="entry name" value="Plipid/glycerol_acylTrfase"/>
</dbReference>
<evidence type="ECO:0000313" key="9">
    <source>
        <dbReference type="Proteomes" id="UP000244940"/>
    </source>
</evidence>
<dbReference type="PANTHER" id="PTHR12563:SF17">
    <property type="entry name" value="DIHYDROXYACETONE PHOSPHATE ACYLTRANSFERASE"/>
    <property type="match status" value="1"/>
</dbReference>
<dbReference type="PANTHER" id="PTHR12563">
    <property type="entry name" value="GLYCEROL-3-PHOSPHATE ACYLTRANSFERASE"/>
    <property type="match status" value="1"/>
</dbReference>
<evidence type="ECO:0000259" key="7">
    <source>
        <dbReference type="SMART" id="SM00563"/>
    </source>
</evidence>
<dbReference type="GO" id="GO:0012505">
    <property type="term" value="C:endomembrane system"/>
    <property type="evidence" value="ECO:0007669"/>
    <property type="project" value="UniProtKB-SubCell"/>
</dbReference>
<keyword evidence="6" id="KW-1133">Transmembrane helix</keyword>
<dbReference type="Proteomes" id="UP000244940">
    <property type="component" value="Unassembled WGS sequence"/>
</dbReference>
<keyword evidence="8" id="KW-0808">Transferase</keyword>
<evidence type="ECO:0000313" key="8">
    <source>
        <dbReference type="EMBL" id="PWE27323.1"/>
    </source>
</evidence>
<dbReference type="RefSeq" id="WP_109534513.1">
    <property type="nucleotide sequence ID" value="NZ_QEYD01000011.1"/>
</dbReference>
<dbReference type="InterPro" id="IPR045520">
    <property type="entry name" value="GPAT/DHAPAT_C"/>
</dbReference>
<evidence type="ECO:0000256" key="1">
    <source>
        <dbReference type="ARBA" id="ARBA00004184"/>
    </source>
</evidence>
<keyword evidence="8" id="KW-0012">Acyltransferase</keyword>
<evidence type="ECO:0000256" key="4">
    <source>
        <dbReference type="ARBA" id="ARBA00013432"/>
    </source>
</evidence>
<dbReference type="InterPro" id="IPR022284">
    <property type="entry name" value="GPAT/DHAPAT"/>
</dbReference>
<comment type="subcellular location">
    <subcellularLocation>
        <location evidence="1">Endomembrane system</location>
        <topology evidence="1">Peripheral membrane protein</topology>
    </subcellularLocation>
</comment>
<reference evidence="8 9" key="1">
    <citation type="submission" date="2018-05" db="EMBL/GenBank/DDBJ databases">
        <title>Pararhodobacter marina sp. nov., isolated from deep-sea water of the Indian Ocean.</title>
        <authorList>
            <person name="Lai Q.Sr."/>
            <person name="Liu X."/>
            <person name="Shao Z."/>
        </authorList>
    </citation>
    <scope>NUCLEOTIDE SEQUENCE [LARGE SCALE GENOMIC DNA]</scope>
    <source>
        <strain evidence="8 9">CIC4N-9</strain>
    </source>
</reference>
<feature type="domain" description="Phospholipid/glycerol acyltransferase" evidence="7">
    <location>
        <begin position="151"/>
        <end position="275"/>
    </location>
</feature>
<dbReference type="EMBL" id="QEYD01000011">
    <property type="protein sequence ID" value="PWE27323.1"/>
    <property type="molecule type" value="Genomic_DNA"/>
</dbReference>
<comment type="catalytic activity">
    <reaction evidence="5">
        <text>sn-glycerol 3-phosphate + an acyl-CoA = a 1-acyl-sn-glycero-3-phosphate + CoA</text>
        <dbReference type="Rhea" id="RHEA:15325"/>
        <dbReference type="ChEBI" id="CHEBI:57287"/>
        <dbReference type="ChEBI" id="CHEBI:57597"/>
        <dbReference type="ChEBI" id="CHEBI:57970"/>
        <dbReference type="ChEBI" id="CHEBI:58342"/>
        <dbReference type="EC" id="2.3.1.15"/>
    </reaction>
</comment>